<gene>
    <name evidence="1" type="ORF">EVA_21236</name>
</gene>
<organism evidence="1">
    <name type="scientific">gut metagenome</name>
    <dbReference type="NCBI Taxonomy" id="749906"/>
    <lineage>
        <taxon>unclassified sequences</taxon>
        <taxon>metagenomes</taxon>
        <taxon>organismal metagenomes</taxon>
    </lineage>
</organism>
<dbReference type="AlphaFoldDB" id="J9FM38"/>
<protein>
    <submittedName>
        <fullName evidence="1">Uncharacterized protein</fullName>
    </submittedName>
</protein>
<accession>J9FM38</accession>
<name>J9FM38_9ZZZZ</name>
<reference evidence="1" key="1">
    <citation type="journal article" date="2012" name="PLoS ONE">
        <title>Gene sets for utilization of primary and secondary nutrition supplies in the distal gut of endangered iberian lynx.</title>
        <authorList>
            <person name="Alcaide M."/>
            <person name="Messina E."/>
            <person name="Richter M."/>
            <person name="Bargiela R."/>
            <person name="Peplies J."/>
            <person name="Huws S.A."/>
            <person name="Newbold C.J."/>
            <person name="Golyshin P.N."/>
            <person name="Simon M.A."/>
            <person name="Lopez G."/>
            <person name="Yakimov M.M."/>
            <person name="Ferrer M."/>
        </authorList>
    </citation>
    <scope>NUCLEOTIDE SEQUENCE</scope>
</reference>
<proteinExistence type="predicted"/>
<dbReference type="EMBL" id="AMCI01008698">
    <property type="protein sequence ID" value="EJW90657.1"/>
    <property type="molecule type" value="Genomic_DNA"/>
</dbReference>
<comment type="caution">
    <text evidence="1">The sequence shown here is derived from an EMBL/GenBank/DDBJ whole genome shotgun (WGS) entry which is preliminary data.</text>
</comment>
<sequence>MKNFSGVCLSDGGREAPESVIYFFSCLFLLALSSPI</sequence>
<evidence type="ECO:0000313" key="1">
    <source>
        <dbReference type="EMBL" id="EJW90657.1"/>
    </source>
</evidence>